<dbReference type="EMBL" id="MU853845">
    <property type="protein sequence ID" value="KAK3937805.1"/>
    <property type="molecule type" value="Genomic_DNA"/>
</dbReference>
<organism evidence="2 3">
    <name type="scientific">Diplogelasinospora grovesii</name>
    <dbReference type="NCBI Taxonomy" id="303347"/>
    <lineage>
        <taxon>Eukaryota</taxon>
        <taxon>Fungi</taxon>
        <taxon>Dikarya</taxon>
        <taxon>Ascomycota</taxon>
        <taxon>Pezizomycotina</taxon>
        <taxon>Sordariomycetes</taxon>
        <taxon>Sordariomycetidae</taxon>
        <taxon>Sordariales</taxon>
        <taxon>Diplogelasinosporaceae</taxon>
        <taxon>Diplogelasinospora</taxon>
    </lineage>
</organism>
<dbReference type="InterPro" id="IPR000719">
    <property type="entry name" value="Prot_kinase_dom"/>
</dbReference>
<dbReference type="AlphaFoldDB" id="A0AAN6S297"/>
<dbReference type="PANTHER" id="PTHR13954">
    <property type="entry name" value="IRE1-RELATED"/>
    <property type="match status" value="1"/>
</dbReference>
<keyword evidence="2" id="KW-0808">Transferase</keyword>
<proteinExistence type="predicted"/>
<evidence type="ECO:0000259" key="1">
    <source>
        <dbReference type="PROSITE" id="PS50011"/>
    </source>
</evidence>
<dbReference type="PANTHER" id="PTHR13954:SF6">
    <property type="entry name" value="NON-SPECIFIC SERINE_THREONINE PROTEIN KINASE"/>
    <property type="match status" value="1"/>
</dbReference>
<sequence>MGSYDFFKDLDDGDFIARLLASEAMIMEELARHPQHPNIVRYRGARVRRGRITGLVLDKYERTLFQHVKRDPSLDEKEKEDLMESLQSAVAHLHSLGLAHNDVNPHNIMIADPDKRLVLIDFGSCLPFGERTLSHGSTGWVEDDMDVWSRKEHDIFALGKIREWLEKPWFG</sequence>
<dbReference type="Pfam" id="PF00069">
    <property type="entry name" value="Pkinase"/>
    <property type="match status" value="1"/>
</dbReference>
<dbReference type="GO" id="GO:0051082">
    <property type="term" value="F:unfolded protein binding"/>
    <property type="evidence" value="ECO:0007669"/>
    <property type="project" value="TreeGrafter"/>
</dbReference>
<protein>
    <submittedName>
        <fullName evidence="2">Serine/threonine-protein kinase/endoribonuclease IRE2</fullName>
    </submittedName>
</protein>
<gene>
    <name evidence="2" type="ORF">QBC46DRAFT_391805</name>
</gene>
<dbReference type="SMART" id="SM00220">
    <property type="entry name" value="S_TKc"/>
    <property type="match status" value="1"/>
</dbReference>
<keyword evidence="2" id="KW-0418">Kinase</keyword>
<dbReference type="Gene3D" id="1.10.510.10">
    <property type="entry name" value="Transferase(Phosphotransferase) domain 1"/>
    <property type="match status" value="1"/>
</dbReference>
<dbReference type="InterPro" id="IPR045133">
    <property type="entry name" value="IRE1/2-like"/>
</dbReference>
<feature type="domain" description="Protein kinase" evidence="1">
    <location>
        <begin position="1"/>
        <end position="171"/>
    </location>
</feature>
<keyword evidence="3" id="KW-1185">Reference proteome</keyword>
<evidence type="ECO:0000313" key="3">
    <source>
        <dbReference type="Proteomes" id="UP001303473"/>
    </source>
</evidence>
<name>A0AAN6S297_9PEZI</name>
<dbReference type="InterPro" id="IPR011009">
    <property type="entry name" value="Kinase-like_dom_sf"/>
</dbReference>
<dbReference type="GO" id="GO:0005524">
    <property type="term" value="F:ATP binding"/>
    <property type="evidence" value="ECO:0007669"/>
    <property type="project" value="InterPro"/>
</dbReference>
<dbReference type="SUPFAM" id="SSF56112">
    <property type="entry name" value="Protein kinase-like (PK-like)"/>
    <property type="match status" value="1"/>
</dbReference>
<dbReference type="GO" id="GO:0004674">
    <property type="term" value="F:protein serine/threonine kinase activity"/>
    <property type="evidence" value="ECO:0007669"/>
    <property type="project" value="InterPro"/>
</dbReference>
<comment type="caution">
    <text evidence="2">The sequence shown here is derived from an EMBL/GenBank/DDBJ whole genome shotgun (WGS) entry which is preliminary data.</text>
</comment>
<dbReference type="GO" id="GO:0070059">
    <property type="term" value="P:intrinsic apoptotic signaling pathway in response to endoplasmic reticulum stress"/>
    <property type="evidence" value="ECO:0007669"/>
    <property type="project" value="TreeGrafter"/>
</dbReference>
<dbReference type="GO" id="GO:0004521">
    <property type="term" value="F:RNA endonuclease activity"/>
    <property type="evidence" value="ECO:0007669"/>
    <property type="project" value="InterPro"/>
</dbReference>
<accession>A0AAN6S297</accession>
<dbReference type="GO" id="GO:0036498">
    <property type="term" value="P:IRE1-mediated unfolded protein response"/>
    <property type="evidence" value="ECO:0007669"/>
    <property type="project" value="TreeGrafter"/>
</dbReference>
<reference evidence="3" key="1">
    <citation type="journal article" date="2023" name="Mol. Phylogenet. Evol.">
        <title>Genome-scale phylogeny and comparative genomics of the fungal order Sordariales.</title>
        <authorList>
            <person name="Hensen N."/>
            <person name="Bonometti L."/>
            <person name="Westerberg I."/>
            <person name="Brannstrom I.O."/>
            <person name="Guillou S."/>
            <person name="Cros-Aarteil S."/>
            <person name="Calhoun S."/>
            <person name="Haridas S."/>
            <person name="Kuo A."/>
            <person name="Mondo S."/>
            <person name="Pangilinan J."/>
            <person name="Riley R."/>
            <person name="LaButti K."/>
            <person name="Andreopoulos B."/>
            <person name="Lipzen A."/>
            <person name="Chen C."/>
            <person name="Yan M."/>
            <person name="Daum C."/>
            <person name="Ng V."/>
            <person name="Clum A."/>
            <person name="Steindorff A."/>
            <person name="Ohm R.A."/>
            <person name="Martin F."/>
            <person name="Silar P."/>
            <person name="Natvig D.O."/>
            <person name="Lalanne C."/>
            <person name="Gautier V."/>
            <person name="Ament-Velasquez S.L."/>
            <person name="Kruys A."/>
            <person name="Hutchinson M.I."/>
            <person name="Powell A.J."/>
            <person name="Barry K."/>
            <person name="Miller A.N."/>
            <person name="Grigoriev I.V."/>
            <person name="Debuchy R."/>
            <person name="Gladieux P."/>
            <person name="Hiltunen Thoren M."/>
            <person name="Johannesson H."/>
        </authorList>
    </citation>
    <scope>NUCLEOTIDE SEQUENCE [LARGE SCALE GENOMIC DNA]</scope>
    <source>
        <strain evidence="3">CBS 340.73</strain>
    </source>
</reference>
<dbReference type="PROSITE" id="PS50011">
    <property type="entry name" value="PROTEIN_KINASE_DOM"/>
    <property type="match status" value="1"/>
</dbReference>
<dbReference type="Proteomes" id="UP001303473">
    <property type="component" value="Unassembled WGS sequence"/>
</dbReference>
<dbReference type="GO" id="GO:1990604">
    <property type="term" value="C:IRE1-TRAF2-ASK1 complex"/>
    <property type="evidence" value="ECO:0007669"/>
    <property type="project" value="TreeGrafter"/>
</dbReference>
<evidence type="ECO:0000313" key="2">
    <source>
        <dbReference type="EMBL" id="KAK3937805.1"/>
    </source>
</evidence>